<feature type="transmembrane region" description="Helical" evidence="5">
    <location>
        <begin position="30"/>
        <end position="52"/>
    </location>
</feature>
<comment type="similarity">
    <text evidence="5">Belongs to the binding-protein-dependent transport system permease family.</text>
</comment>
<gene>
    <name evidence="7" type="ORF">ENO26_07035</name>
</gene>
<dbReference type="PANTHER" id="PTHR42729:SF1">
    <property type="entry name" value="OLIGO_DIPEPTIDE TRANSPORT, PERMEASE PROTEIN (DPPC-2)"/>
    <property type="match status" value="1"/>
</dbReference>
<feature type="transmembrane region" description="Helical" evidence="5">
    <location>
        <begin position="221"/>
        <end position="239"/>
    </location>
</feature>
<proteinExistence type="inferred from homology"/>
<keyword evidence="4 5" id="KW-0472">Membrane</keyword>
<accession>A0A7J2U391</accession>
<name>A0A7J2U391_9CREN</name>
<feature type="transmembrane region" description="Helical" evidence="5">
    <location>
        <begin position="82"/>
        <end position="113"/>
    </location>
</feature>
<evidence type="ECO:0000256" key="1">
    <source>
        <dbReference type="ARBA" id="ARBA00004141"/>
    </source>
</evidence>
<feature type="transmembrane region" description="Helical" evidence="5">
    <location>
        <begin position="260"/>
        <end position="282"/>
    </location>
</feature>
<dbReference type="Gene3D" id="1.10.3720.10">
    <property type="entry name" value="MetI-like"/>
    <property type="match status" value="1"/>
</dbReference>
<comment type="subcellular location">
    <subcellularLocation>
        <location evidence="5">Cell membrane</location>
        <topology evidence="5">Multi-pass membrane protein</topology>
    </subcellularLocation>
    <subcellularLocation>
        <location evidence="1">Membrane</location>
        <topology evidence="1">Multi-pass membrane protein</topology>
    </subcellularLocation>
</comment>
<feature type="domain" description="ABC transmembrane type-1" evidence="6">
    <location>
        <begin position="90"/>
        <end position="283"/>
    </location>
</feature>
<dbReference type="InterPro" id="IPR035906">
    <property type="entry name" value="MetI-like_sf"/>
</dbReference>
<keyword evidence="5" id="KW-0813">Transport</keyword>
<evidence type="ECO:0000256" key="3">
    <source>
        <dbReference type="ARBA" id="ARBA00022989"/>
    </source>
</evidence>
<keyword evidence="2 5" id="KW-0812">Transmembrane</keyword>
<evidence type="ECO:0000256" key="4">
    <source>
        <dbReference type="ARBA" id="ARBA00023136"/>
    </source>
</evidence>
<evidence type="ECO:0000313" key="7">
    <source>
        <dbReference type="EMBL" id="HEM67298.1"/>
    </source>
</evidence>
<keyword evidence="3 5" id="KW-1133">Transmembrane helix</keyword>
<dbReference type="Pfam" id="PF00528">
    <property type="entry name" value="BPD_transp_1"/>
    <property type="match status" value="1"/>
</dbReference>
<reference evidence="7" key="1">
    <citation type="journal article" date="2020" name="mSystems">
        <title>Genome- and Community-Level Interaction Insights into Carbon Utilization and Element Cycling Functions of Hydrothermarchaeota in Hydrothermal Sediment.</title>
        <authorList>
            <person name="Zhou Z."/>
            <person name="Liu Y."/>
            <person name="Xu W."/>
            <person name="Pan J."/>
            <person name="Luo Z.H."/>
            <person name="Li M."/>
        </authorList>
    </citation>
    <scope>NUCLEOTIDE SEQUENCE [LARGE SCALE GENOMIC DNA]</scope>
    <source>
        <strain evidence="7">SpSt-125</strain>
    </source>
</reference>
<dbReference type="InterPro" id="IPR000515">
    <property type="entry name" value="MetI-like"/>
</dbReference>
<dbReference type="PROSITE" id="PS50928">
    <property type="entry name" value="ABC_TM1"/>
    <property type="match status" value="1"/>
</dbReference>
<dbReference type="GO" id="GO:0005886">
    <property type="term" value="C:plasma membrane"/>
    <property type="evidence" value="ECO:0007669"/>
    <property type="project" value="UniProtKB-SubCell"/>
</dbReference>
<feature type="transmembrane region" description="Helical" evidence="5">
    <location>
        <begin position="125"/>
        <end position="146"/>
    </location>
</feature>
<sequence length="296" mass="33061">MAALSRTRIATSTITGAFSRVWRTSRKFRIGFTIFVALLCLGAFSIATPSYYKNWYYFRKDTPPQLTSLDFLLGITTNGRSVFWILVNAIINSLAIAAVTTLIAAHLGLFIGMVAGIRGGWVDKVLMFVTDTFVTIPGFPLLYVMSMVLRPMLTMPLLGLLISLTSWPWPARQVRAIVLSLRERDYITVARLSGMGTGKILASEIFPHLLGWHLINSTNTVLYSIGSEAGLAILGLSILQEDTLGTMIYWCQHYGALYRGIWWWIAPPIIALILLFISLYLISAGLQEYFNPRLRG</sequence>
<evidence type="ECO:0000256" key="2">
    <source>
        <dbReference type="ARBA" id="ARBA00022692"/>
    </source>
</evidence>
<dbReference type="CDD" id="cd06261">
    <property type="entry name" value="TM_PBP2"/>
    <property type="match status" value="1"/>
</dbReference>
<comment type="caution">
    <text evidence="7">The sequence shown here is derived from an EMBL/GenBank/DDBJ whole genome shotgun (WGS) entry which is preliminary data.</text>
</comment>
<dbReference type="GO" id="GO:0055085">
    <property type="term" value="P:transmembrane transport"/>
    <property type="evidence" value="ECO:0007669"/>
    <property type="project" value="InterPro"/>
</dbReference>
<dbReference type="AlphaFoldDB" id="A0A7J2U391"/>
<dbReference type="PANTHER" id="PTHR42729">
    <property type="entry name" value="OLIGO/DIPEPTIDE TRANSPORT, PERMEASE PROTEIN (DPPC-2)"/>
    <property type="match status" value="1"/>
</dbReference>
<dbReference type="SUPFAM" id="SSF161098">
    <property type="entry name" value="MetI-like"/>
    <property type="match status" value="1"/>
</dbReference>
<organism evidence="7">
    <name type="scientific">Ignisphaera aggregans</name>
    <dbReference type="NCBI Taxonomy" id="334771"/>
    <lineage>
        <taxon>Archaea</taxon>
        <taxon>Thermoproteota</taxon>
        <taxon>Thermoprotei</taxon>
        <taxon>Desulfurococcales</taxon>
        <taxon>Desulfurococcaceae</taxon>
        <taxon>Ignisphaera</taxon>
    </lineage>
</organism>
<dbReference type="EMBL" id="DSEU01000046">
    <property type="protein sequence ID" value="HEM67298.1"/>
    <property type="molecule type" value="Genomic_DNA"/>
</dbReference>
<evidence type="ECO:0000259" key="6">
    <source>
        <dbReference type="PROSITE" id="PS50928"/>
    </source>
</evidence>
<protein>
    <submittedName>
        <fullName evidence="7">ABC transporter permease</fullName>
    </submittedName>
</protein>
<evidence type="ECO:0000256" key="5">
    <source>
        <dbReference type="RuleBase" id="RU363032"/>
    </source>
</evidence>